<evidence type="ECO:0000313" key="5">
    <source>
        <dbReference type="Proteomes" id="UP000199473"/>
    </source>
</evidence>
<dbReference type="InterPro" id="IPR008927">
    <property type="entry name" value="6-PGluconate_DH-like_C_sf"/>
</dbReference>
<feature type="domain" description="Opine dehydrogenase" evidence="3">
    <location>
        <begin position="179"/>
        <end position="318"/>
    </location>
</feature>
<dbReference type="InterPro" id="IPR003421">
    <property type="entry name" value="Opine_DH"/>
</dbReference>
<dbReference type="InterPro" id="IPR011128">
    <property type="entry name" value="G3P_DH_NAD-dep_N"/>
</dbReference>
<keyword evidence="5" id="KW-1185">Reference proteome</keyword>
<sequence>MRLAVLGAGAVGPAAAAIAVSRGHSVALWSPRGGGTHGIGATLRVEGIIAGTARVDVAVDVSRALWQAEAVLVSVPPHALGPVLWRVAPMLHDGVPVLLAPSHSLAPLLLDRLLASLGRQAPIGAMATPPLLAVRESPDTVRIVALREGVEIAAVPAAAAPGLAQLAADLFGLSFRPLPDAIGAALANHEAVLQAALAIGNATRIEGAEPWDMHGRMTPAICRLADRLDAERLHLAHTLGHALTPLPTALSRAHGLEEAPLARMAAALAAQGPAPGPLGLDATHLAESVTYGLALWLRLAEARGVAMPLTAAAVAVLEALWGSALVGDDLLEGLDLAQLPALMRDGHPR</sequence>
<dbReference type="GO" id="GO:0051287">
    <property type="term" value="F:NAD binding"/>
    <property type="evidence" value="ECO:0007669"/>
    <property type="project" value="InterPro"/>
</dbReference>
<dbReference type="OrthoDB" id="6135265at2"/>
<dbReference type="GO" id="GO:0016616">
    <property type="term" value="F:oxidoreductase activity, acting on the CH-OH group of donors, NAD or NADP as acceptor"/>
    <property type="evidence" value="ECO:0007669"/>
    <property type="project" value="InterPro"/>
</dbReference>
<dbReference type="EMBL" id="FOSQ01000003">
    <property type="protein sequence ID" value="SFK51027.1"/>
    <property type="molecule type" value="Genomic_DNA"/>
</dbReference>
<feature type="domain" description="Glycerol-3-phosphate dehydrogenase NAD-dependent N-terminal" evidence="2">
    <location>
        <begin position="3"/>
        <end position="98"/>
    </location>
</feature>
<reference evidence="4 5" key="1">
    <citation type="submission" date="2016-10" db="EMBL/GenBank/DDBJ databases">
        <authorList>
            <person name="de Groot N.N."/>
        </authorList>
    </citation>
    <scope>NUCLEOTIDE SEQUENCE [LARGE SCALE GENOMIC DNA]</scope>
    <source>
        <strain evidence="4 5">DSM 19981</strain>
    </source>
</reference>
<dbReference type="InterPro" id="IPR013328">
    <property type="entry name" value="6PGD_dom2"/>
</dbReference>
<dbReference type="AlphaFoldDB" id="A0A1I4A4J5"/>
<dbReference type="Proteomes" id="UP000199473">
    <property type="component" value="Unassembled WGS sequence"/>
</dbReference>
<dbReference type="GO" id="GO:0046168">
    <property type="term" value="P:glycerol-3-phosphate catabolic process"/>
    <property type="evidence" value="ECO:0007669"/>
    <property type="project" value="InterPro"/>
</dbReference>
<dbReference type="Gene3D" id="1.10.1040.10">
    <property type="entry name" value="N-(1-d-carboxylethyl)-l-norvaline Dehydrogenase, domain 2"/>
    <property type="match status" value="1"/>
</dbReference>
<name>A0A1I4A4J5_9PROT</name>
<organism evidence="4 5">
    <name type="scientific">Falsiroseomonas stagni DSM 19981</name>
    <dbReference type="NCBI Taxonomy" id="1123062"/>
    <lineage>
        <taxon>Bacteria</taxon>
        <taxon>Pseudomonadati</taxon>
        <taxon>Pseudomonadota</taxon>
        <taxon>Alphaproteobacteria</taxon>
        <taxon>Acetobacterales</taxon>
        <taxon>Roseomonadaceae</taxon>
        <taxon>Falsiroseomonas</taxon>
    </lineage>
</organism>
<dbReference type="RefSeq" id="WP_092959259.1">
    <property type="nucleotide sequence ID" value="NZ_FOSQ01000003.1"/>
</dbReference>
<dbReference type="SUPFAM" id="SSF51735">
    <property type="entry name" value="NAD(P)-binding Rossmann-fold domains"/>
    <property type="match status" value="1"/>
</dbReference>
<evidence type="ECO:0000313" key="4">
    <source>
        <dbReference type="EMBL" id="SFK51027.1"/>
    </source>
</evidence>
<dbReference type="InterPro" id="IPR036291">
    <property type="entry name" value="NAD(P)-bd_dom_sf"/>
</dbReference>
<evidence type="ECO:0000256" key="1">
    <source>
        <dbReference type="ARBA" id="ARBA00023002"/>
    </source>
</evidence>
<proteinExistence type="predicted"/>
<dbReference type="Gene3D" id="3.40.50.720">
    <property type="entry name" value="NAD(P)-binding Rossmann-like Domain"/>
    <property type="match status" value="1"/>
</dbReference>
<accession>A0A1I4A4J5</accession>
<gene>
    <name evidence="4" type="ORF">SAMN02745775_103121</name>
</gene>
<keyword evidence="1" id="KW-0560">Oxidoreductase</keyword>
<dbReference type="Pfam" id="PF01210">
    <property type="entry name" value="NAD_Gly3P_dh_N"/>
    <property type="match status" value="1"/>
</dbReference>
<evidence type="ECO:0000259" key="3">
    <source>
        <dbReference type="Pfam" id="PF02317"/>
    </source>
</evidence>
<protein>
    <submittedName>
        <fullName evidence="4">NAD-dependent glycerol-3-phosphate dehydrogenase N-terminus</fullName>
    </submittedName>
</protein>
<dbReference type="SUPFAM" id="SSF48179">
    <property type="entry name" value="6-phosphogluconate dehydrogenase C-terminal domain-like"/>
    <property type="match status" value="1"/>
</dbReference>
<evidence type="ECO:0000259" key="2">
    <source>
        <dbReference type="Pfam" id="PF01210"/>
    </source>
</evidence>
<dbReference type="STRING" id="1123062.SAMN02745775_103121"/>
<dbReference type="Pfam" id="PF02317">
    <property type="entry name" value="Octopine_DH"/>
    <property type="match status" value="1"/>
</dbReference>